<evidence type="ECO:0000259" key="2">
    <source>
        <dbReference type="SMART" id="SM00322"/>
    </source>
</evidence>
<accession>A0A8T2QCX9</accession>
<dbReference type="OMA" id="PARENFM"/>
<organism evidence="3 4">
    <name type="scientific">Ceratopteris richardii</name>
    <name type="common">Triangle waterfern</name>
    <dbReference type="NCBI Taxonomy" id="49495"/>
    <lineage>
        <taxon>Eukaryota</taxon>
        <taxon>Viridiplantae</taxon>
        <taxon>Streptophyta</taxon>
        <taxon>Embryophyta</taxon>
        <taxon>Tracheophyta</taxon>
        <taxon>Polypodiopsida</taxon>
        <taxon>Polypodiidae</taxon>
        <taxon>Polypodiales</taxon>
        <taxon>Pteridineae</taxon>
        <taxon>Pteridaceae</taxon>
        <taxon>Parkerioideae</taxon>
        <taxon>Ceratopteris</taxon>
    </lineage>
</organism>
<proteinExistence type="predicted"/>
<comment type="caution">
    <text evidence="3">The sequence shown here is derived from an EMBL/GenBank/DDBJ whole genome shotgun (WGS) entry which is preliminary data.</text>
</comment>
<protein>
    <recommendedName>
        <fullName evidence="2">K Homology domain-containing protein</fullName>
    </recommendedName>
</protein>
<gene>
    <name evidence="3" type="ORF">KP509_36G052400</name>
</gene>
<dbReference type="PANTHER" id="PTHR11208">
    <property type="entry name" value="RNA-BINDING PROTEIN RELATED"/>
    <property type="match status" value="1"/>
</dbReference>
<sequence>MIPTRQSPKPMSSMGSLSLYMQYSSGGLSPHHRSQSVATELEKFLSELLVERQKLGPFMQVLPNCSKLLNQEIMRLTKHGNLLSSMSSGRGVDLNGWSGFQSERLVQQASAMAWCGVPGMGGISMSSPSHLMKKVIRIDVPVDTYPNFNFVGCLLGPRGNSLKRIENTTGCRVFIRGRGSVRDGDKEESLRDKPGYEHLNESLHVLIEAEFPSNIIDIQLNQAREIIEDLLRPVEESQDYSLSLWLYNCSFFNGGIGIEPSC</sequence>
<feature type="domain" description="K Homology" evidence="2">
    <location>
        <begin position="132"/>
        <end position="232"/>
    </location>
</feature>
<dbReference type="OrthoDB" id="6777263at2759"/>
<name>A0A8T2QCX9_CERRI</name>
<dbReference type="GO" id="GO:0005634">
    <property type="term" value="C:nucleus"/>
    <property type="evidence" value="ECO:0007669"/>
    <property type="project" value="TreeGrafter"/>
</dbReference>
<dbReference type="PANTHER" id="PTHR11208:SF42">
    <property type="entry name" value="QUAKING RELATED 54B, ISOFORM E"/>
    <property type="match status" value="1"/>
</dbReference>
<evidence type="ECO:0000313" key="3">
    <source>
        <dbReference type="EMBL" id="KAH7281536.1"/>
    </source>
</evidence>
<dbReference type="GO" id="GO:0003729">
    <property type="term" value="F:mRNA binding"/>
    <property type="evidence" value="ECO:0007669"/>
    <property type="project" value="TreeGrafter"/>
</dbReference>
<evidence type="ECO:0000313" key="4">
    <source>
        <dbReference type="Proteomes" id="UP000825935"/>
    </source>
</evidence>
<dbReference type="Pfam" id="PF22675">
    <property type="entry name" value="KH-I_KHDC4-BBP"/>
    <property type="match status" value="1"/>
</dbReference>
<dbReference type="InterPro" id="IPR036612">
    <property type="entry name" value="KH_dom_type_1_sf"/>
</dbReference>
<dbReference type="SMART" id="SM00322">
    <property type="entry name" value="KH"/>
    <property type="match status" value="1"/>
</dbReference>
<dbReference type="AlphaFoldDB" id="A0A8T2QCX9"/>
<dbReference type="Pfam" id="PF16544">
    <property type="entry name" value="STAR_dimer"/>
    <property type="match status" value="1"/>
</dbReference>
<keyword evidence="4" id="KW-1185">Reference proteome</keyword>
<evidence type="ECO:0000256" key="1">
    <source>
        <dbReference type="ARBA" id="ARBA00022884"/>
    </source>
</evidence>
<dbReference type="Gene3D" id="3.30.1370.10">
    <property type="entry name" value="K Homology domain, type 1"/>
    <property type="match status" value="1"/>
</dbReference>
<dbReference type="InterPro" id="IPR004087">
    <property type="entry name" value="KH_dom"/>
</dbReference>
<dbReference type="InterPro" id="IPR032377">
    <property type="entry name" value="STAR_dimer"/>
</dbReference>
<dbReference type="SUPFAM" id="SSF54791">
    <property type="entry name" value="Eukaryotic type KH-domain (KH-domain type I)"/>
    <property type="match status" value="1"/>
</dbReference>
<dbReference type="InterPro" id="IPR045071">
    <property type="entry name" value="BBP-like"/>
</dbReference>
<dbReference type="EMBL" id="CM035441">
    <property type="protein sequence ID" value="KAH7281536.1"/>
    <property type="molecule type" value="Genomic_DNA"/>
</dbReference>
<dbReference type="Proteomes" id="UP000825935">
    <property type="component" value="Chromosome 36"/>
</dbReference>
<dbReference type="GO" id="GO:0048024">
    <property type="term" value="P:regulation of mRNA splicing, via spliceosome"/>
    <property type="evidence" value="ECO:0007669"/>
    <property type="project" value="TreeGrafter"/>
</dbReference>
<reference evidence="3" key="1">
    <citation type="submission" date="2021-08" db="EMBL/GenBank/DDBJ databases">
        <title>WGS assembly of Ceratopteris richardii.</title>
        <authorList>
            <person name="Marchant D.B."/>
            <person name="Chen G."/>
            <person name="Jenkins J."/>
            <person name="Shu S."/>
            <person name="Leebens-Mack J."/>
            <person name="Grimwood J."/>
            <person name="Schmutz J."/>
            <person name="Soltis P."/>
            <person name="Soltis D."/>
            <person name="Chen Z.-H."/>
        </authorList>
    </citation>
    <scope>NUCLEOTIDE SEQUENCE</scope>
    <source>
        <strain evidence="3">Whitten #5841</strain>
        <tissue evidence="3">Leaf</tissue>
    </source>
</reference>
<keyword evidence="1" id="KW-0694">RNA-binding</keyword>
<dbReference type="InterPro" id="IPR055256">
    <property type="entry name" value="KH_1_KHDC4/BBP-like"/>
</dbReference>